<keyword evidence="2" id="KW-1185">Reference proteome</keyword>
<evidence type="ECO:0000313" key="1">
    <source>
        <dbReference type="EMBL" id="TDT40413.1"/>
    </source>
</evidence>
<reference evidence="1 2" key="1">
    <citation type="submission" date="2019-03" db="EMBL/GenBank/DDBJ databases">
        <title>Genomic Encyclopedia of Type Strains, Phase IV (KMG-IV): sequencing the most valuable type-strain genomes for metagenomic binning, comparative biology and taxonomic classification.</title>
        <authorList>
            <person name="Goeker M."/>
        </authorList>
    </citation>
    <scope>NUCLEOTIDE SEQUENCE [LARGE SCALE GENOMIC DNA]</scope>
    <source>
        <strain evidence="1 2">DSM 15505</strain>
    </source>
</reference>
<evidence type="ECO:0000313" key="2">
    <source>
        <dbReference type="Proteomes" id="UP000295830"/>
    </source>
</evidence>
<organism evidence="1 2">
    <name type="scientific">Halospina denitrificans</name>
    <dbReference type="NCBI Taxonomy" id="332522"/>
    <lineage>
        <taxon>Bacteria</taxon>
        <taxon>Pseudomonadati</taxon>
        <taxon>Pseudomonadota</taxon>
        <taxon>Gammaproteobacteria</taxon>
        <taxon>Halospina</taxon>
    </lineage>
</organism>
<accession>A0A4R7JSX7</accession>
<protein>
    <submittedName>
        <fullName evidence="1">Uncharacterized protein</fullName>
    </submittedName>
</protein>
<gene>
    <name evidence="1" type="ORF">DES49_2179</name>
</gene>
<dbReference type="EMBL" id="SOAX01000004">
    <property type="protein sequence ID" value="TDT40413.1"/>
    <property type="molecule type" value="Genomic_DNA"/>
</dbReference>
<dbReference type="Proteomes" id="UP000295830">
    <property type="component" value="Unassembled WGS sequence"/>
</dbReference>
<sequence>MLTAARNLWRKHRFLFLAFITALVVTLFFAARLLMFTLYWVDPAHDNQPLEGWMTPRYVAHSYDLPPTVVRDVLELEAVDGEPRTLAELVKSSDLTLEEIQRRVDEAARTHKGGRQ</sequence>
<proteinExistence type="predicted"/>
<name>A0A4R7JSX7_9GAMM</name>
<dbReference type="AlphaFoldDB" id="A0A4R7JSX7"/>
<comment type="caution">
    <text evidence="1">The sequence shown here is derived from an EMBL/GenBank/DDBJ whole genome shotgun (WGS) entry which is preliminary data.</text>
</comment>
<dbReference type="RefSeq" id="WP_133736414.1">
    <property type="nucleotide sequence ID" value="NZ_SOAX01000004.1"/>
</dbReference>
<dbReference type="OrthoDB" id="159440at2"/>